<dbReference type="EMBL" id="LBTH01000013">
    <property type="protein sequence ID" value="KKQ35917.1"/>
    <property type="molecule type" value="Genomic_DNA"/>
</dbReference>
<gene>
    <name evidence="7" type="primary">rplR</name>
    <name evidence="8" type="ORF">US52_C0013G0014</name>
</gene>
<reference evidence="8 9" key="1">
    <citation type="journal article" date="2015" name="Nature">
        <title>rRNA introns, odd ribosomes, and small enigmatic genomes across a large radiation of phyla.</title>
        <authorList>
            <person name="Brown C.T."/>
            <person name="Hug L.A."/>
            <person name="Thomas B.C."/>
            <person name="Sharon I."/>
            <person name="Castelle C.J."/>
            <person name="Singh A."/>
            <person name="Wilkins M.J."/>
            <person name="Williams K.H."/>
            <person name="Banfield J.F."/>
        </authorList>
    </citation>
    <scope>NUCLEOTIDE SEQUENCE [LARGE SCALE GENOMIC DNA]</scope>
</reference>
<dbReference type="GO" id="GO:0006412">
    <property type="term" value="P:translation"/>
    <property type="evidence" value="ECO:0007669"/>
    <property type="project" value="UniProtKB-UniRule"/>
</dbReference>
<comment type="subunit">
    <text evidence="7">Part of the 50S ribosomal subunit; part of the 5S rRNA/L5/L18/L25 subcomplex. Contacts the 5S and 23S rRNAs.</text>
</comment>
<evidence type="ECO:0000256" key="7">
    <source>
        <dbReference type="HAMAP-Rule" id="MF_01337"/>
    </source>
</evidence>
<dbReference type="SUPFAM" id="SSF53137">
    <property type="entry name" value="Translational machinery components"/>
    <property type="match status" value="1"/>
</dbReference>
<protein>
    <recommendedName>
        <fullName evidence="6 7">Large ribosomal subunit protein uL18</fullName>
    </recommendedName>
</protein>
<dbReference type="Gene3D" id="3.30.420.100">
    <property type="match status" value="1"/>
</dbReference>
<dbReference type="GO" id="GO:0022625">
    <property type="term" value="C:cytosolic large ribosomal subunit"/>
    <property type="evidence" value="ECO:0007669"/>
    <property type="project" value="TreeGrafter"/>
</dbReference>
<comment type="caution">
    <text evidence="8">The sequence shown here is derived from an EMBL/GenBank/DDBJ whole genome shotgun (WGS) entry which is preliminary data.</text>
</comment>
<keyword evidence="5 7" id="KW-0687">Ribonucleoprotein</keyword>
<dbReference type="FunFam" id="3.30.420.100:FF:000001">
    <property type="entry name" value="50S ribosomal protein L18"/>
    <property type="match status" value="1"/>
</dbReference>
<dbReference type="PANTHER" id="PTHR12899:SF3">
    <property type="entry name" value="LARGE RIBOSOMAL SUBUNIT PROTEIN UL18M"/>
    <property type="match status" value="1"/>
</dbReference>
<evidence type="ECO:0000256" key="2">
    <source>
        <dbReference type="ARBA" id="ARBA00022730"/>
    </source>
</evidence>
<accession>A0A0G0H146</accession>
<dbReference type="AlphaFoldDB" id="A0A0G0H146"/>
<evidence type="ECO:0000313" key="8">
    <source>
        <dbReference type="EMBL" id="KKQ35917.1"/>
    </source>
</evidence>
<dbReference type="PATRIC" id="fig|1619087.5.peg.201"/>
<dbReference type="GO" id="GO:0003735">
    <property type="term" value="F:structural constituent of ribosome"/>
    <property type="evidence" value="ECO:0007669"/>
    <property type="project" value="InterPro"/>
</dbReference>
<comment type="function">
    <text evidence="7">This is one of the proteins that bind and probably mediate the attachment of the 5S RNA into the large ribosomal subunit, where it forms part of the central protuberance.</text>
</comment>
<dbReference type="HAMAP" id="MF_01337_B">
    <property type="entry name" value="Ribosomal_uL18_B"/>
    <property type="match status" value="1"/>
</dbReference>
<dbReference type="InterPro" id="IPR004389">
    <property type="entry name" value="Ribosomal_uL18_bac-type"/>
</dbReference>
<evidence type="ECO:0000256" key="4">
    <source>
        <dbReference type="ARBA" id="ARBA00022980"/>
    </source>
</evidence>
<dbReference type="InterPro" id="IPR057268">
    <property type="entry name" value="Ribosomal_L18"/>
</dbReference>
<comment type="similarity">
    <text evidence="1 7">Belongs to the universal ribosomal protein uL18 family.</text>
</comment>
<keyword evidence="4 7" id="KW-0689">Ribosomal protein</keyword>
<evidence type="ECO:0000256" key="1">
    <source>
        <dbReference type="ARBA" id="ARBA00007116"/>
    </source>
</evidence>
<evidence type="ECO:0000256" key="5">
    <source>
        <dbReference type="ARBA" id="ARBA00023274"/>
    </source>
</evidence>
<dbReference type="NCBIfam" id="TIGR00060">
    <property type="entry name" value="L18_bact"/>
    <property type="match status" value="1"/>
</dbReference>
<organism evidence="8 9">
    <name type="scientific">candidate division WS6 bacterium GW2011_GWA2_37_6</name>
    <dbReference type="NCBI Taxonomy" id="1619087"/>
    <lineage>
        <taxon>Bacteria</taxon>
        <taxon>Candidatus Dojkabacteria</taxon>
    </lineage>
</organism>
<keyword evidence="2 7" id="KW-0699">rRNA-binding</keyword>
<dbReference type="GO" id="GO:0008097">
    <property type="term" value="F:5S rRNA binding"/>
    <property type="evidence" value="ECO:0007669"/>
    <property type="project" value="TreeGrafter"/>
</dbReference>
<dbReference type="PANTHER" id="PTHR12899">
    <property type="entry name" value="39S RIBOSOMAL PROTEIN L18, MITOCHONDRIAL"/>
    <property type="match status" value="1"/>
</dbReference>
<sequence length="121" mass="13711">MTKNYLQVKRRMRSKKKLEGSRRARLLVSRSNQHIYAQIFDVEKGKVVVGASDLKLNKQAGSKKSGPKLTKIQIAEKVGEDIAKKALKVGIKEVVFDRQGYKYHGRVKAIAEKARENGLKF</sequence>
<evidence type="ECO:0000313" key="9">
    <source>
        <dbReference type="Proteomes" id="UP000034852"/>
    </source>
</evidence>
<name>A0A0G0H146_9BACT</name>
<keyword evidence="3 7" id="KW-0694">RNA-binding</keyword>
<dbReference type="CDD" id="cd00432">
    <property type="entry name" value="Ribosomal_L18_L5e"/>
    <property type="match status" value="1"/>
</dbReference>
<evidence type="ECO:0000256" key="3">
    <source>
        <dbReference type="ARBA" id="ARBA00022884"/>
    </source>
</evidence>
<dbReference type="Proteomes" id="UP000034852">
    <property type="component" value="Unassembled WGS sequence"/>
</dbReference>
<evidence type="ECO:0000256" key="6">
    <source>
        <dbReference type="ARBA" id="ARBA00035197"/>
    </source>
</evidence>
<dbReference type="Pfam" id="PF00861">
    <property type="entry name" value="Ribosomal_L18p"/>
    <property type="match status" value="1"/>
</dbReference>
<dbReference type="InterPro" id="IPR005484">
    <property type="entry name" value="Ribosomal_uL18_bac/plant/anim"/>
</dbReference>
<proteinExistence type="inferred from homology"/>